<proteinExistence type="inferred from homology"/>
<accession>A0A1J5P9Y5</accession>
<comment type="caution">
    <text evidence="2">The sequence shown here is derived from an EMBL/GenBank/DDBJ whole genome shotgun (WGS) entry which is preliminary data.</text>
</comment>
<evidence type="ECO:0000313" key="2">
    <source>
        <dbReference type="EMBL" id="OIQ68102.1"/>
    </source>
</evidence>
<dbReference type="Pfam" id="PF01455">
    <property type="entry name" value="HupF_HypC"/>
    <property type="match status" value="1"/>
</dbReference>
<dbReference type="InterPro" id="IPR019812">
    <property type="entry name" value="Hydgase_assmbl_chp_CS"/>
</dbReference>
<protein>
    <submittedName>
        <fullName evidence="2">Hydrogenase assembly chaperone</fullName>
    </submittedName>
</protein>
<dbReference type="NCBIfam" id="TIGR00074">
    <property type="entry name" value="hypC_hupF"/>
    <property type="match status" value="1"/>
</dbReference>
<dbReference type="InterPro" id="IPR001109">
    <property type="entry name" value="Hydrogenase_HupF/HypC"/>
</dbReference>
<evidence type="ECO:0000256" key="1">
    <source>
        <dbReference type="ARBA" id="ARBA00006018"/>
    </source>
</evidence>
<dbReference type="PANTHER" id="PTHR35177:SF2">
    <property type="entry name" value="HYDROGENASE MATURATION FACTOR HYBG"/>
    <property type="match status" value="1"/>
</dbReference>
<dbReference type="GO" id="GO:0051604">
    <property type="term" value="P:protein maturation"/>
    <property type="evidence" value="ECO:0007669"/>
    <property type="project" value="TreeGrafter"/>
</dbReference>
<dbReference type="PROSITE" id="PS01097">
    <property type="entry name" value="HUPF_HYPC"/>
    <property type="match status" value="1"/>
</dbReference>
<dbReference type="PRINTS" id="PR00445">
    <property type="entry name" value="HUPFHYPC"/>
</dbReference>
<gene>
    <name evidence="2" type="ORF">GALL_503100</name>
</gene>
<dbReference type="AlphaFoldDB" id="A0A1J5P9Y5"/>
<reference evidence="2" key="1">
    <citation type="submission" date="2016-10" db="EMBL/GenBank/DDBJ databases">
        <title>Sequence of Gallionella enrichment culture.</title>
        <authorList>
            <person name="Poehlein A."/>
            <person name="Muehling M."/>
            <person name="Daniel R."/>
        </authorList>
    </citation>
    <scope>NUCLEOTIDE SEQUENCE</scope>
</reference>
<comment type="similarity">
    <text evidence="1">Belongs to the HupF/HypC family.</text>
</comment>
<dbReference type="GO" id="GO:0005506">
    <property type="term" value="F:iron ion binding"/>
    <property type="evidence" value="ECO:0007669"/>
    <property type="project" value="TreeGrafter"/>
</dbReference>
<sequence length="78" mass="8255">MCLAIPMKVTVIDGVMAQCEARGATRHASLFLMEHEGISVGDYVLIQSGHITAKVSETEAASTWALYDEMLGAGLVTG</sequence>
<dbReference type="Gene3D" id="2.30.30.140">
    <property type="match status" value="1"/>
</dbReference>
<dbReference type="SUPFAM" id="SSF159127">
    <property type="entry name" value="HupF/HypC-like"/>
    <property type="match status" value="1"/>
</dbReference>
<name>A0A1J5P9Y5_9ZZZZ</name>
<dbReference type="EMBL" id="MLJW01005506">
    <property type="protein sequence ID" value="OIQ68102.1"/>
    <property type="molecule type" value="Genomic_DNA"/>
</dbReference>
<dbReference type="PANTHER" id="PTHR35177">
    <property type="entry name" value="HYDROGENASE MATURATION FACTOR HYBG"/>
    <property type="match status" value="1"/>
</dbReference>
<organism evidence="2">
    <name type="scientific">mine drainage metagenome</name>
    <dbReference type="NCBI Taxonomy" id="410659"/>
    <lineage>
        <taxon>unclassified sequences</taxon>
        <taxon>metagenomes</taxon>
        <taxon>ecological metagenomes</taxon>
    </lineage>
</organism>
<dbReference type="GO" id="GO:1902670">
    <property type="term" value="F:carbon dioxide binding"/>
    <property type="evidence" value="ECO:0007669"/>
    <property type="project" value="TreeGrafter"/>
</dbReference>